<comment type="catalytic activity">
    <reaction evidence="13">
        <text>5-amino-6-(5-phospho-D-ribitylamino)uracil + NADP(+) = 5-amino-6-(5-phospho-D-ribosylamino)uracil + NADPH + H(+)</text>
        <dbReference type="Rhea" id="RHEA:17845"/>
        <dbReference type="ChEBI" id="CHEBI:15378"/>
        <dbReference type="ChEBI" id="CHEBI:57783"/>
        <dbReference type="ChEBI" id="CHEBI:58349"/>
        <dbReference type="ChEBI" id="CHEBI:58421"/>
        <dbReference type="ChEBI" id="CHEBI:58453"/>
        <dbReference type="EC" id="1.1.1.193"/>
    </reaction>
</comment>
<dbReference type="Pfam" id="PF00383">
    <property type="entry name" value="dCMP_cyt_deam_1"/>
    <property type="match status" value="1"/>
</dbReference>
<sequence>MKESQKITDERFMREALRQARKGLGLTSPNPAVGAVIVKDGVKISAGYHKKAGFPHAEIEALKKLGGNAHGCTIYVTLEPCNHYGRTPPCTEAILASGITRVVVGAKDPNPGVPGRGSQFLKEHGIEVTLGVLEEECRTLNEAFNKYITARRPFLIAKSAITLDGWTGTSTGQSRWITNEKSRQFVHRLRAQADAVLVGVGTVLADNPRLTVRLRHSTKKQPMRIIVDTHLRTPLDARVLDRISNSQTLIAIGPDVSREVLERHEKSGSTVVVCPVDQGRIDLTALMDILAAREITSILVEGGSSIIGSVLRKALVDKYYIFMAPKILGGGNGIPMAAGIGPKSMDGCIGLRDMQVRRFDDDIMIVGYPYYG</sequence>
<feature type="binding site" evidence="16">
    <location>
        <position position="56"/>
    </location>
    <ligand>
        <name>Zn(2+)</name>
        <dbReference type="ChEBI" id="CHEBI:29105"/>
        <note>catalytic</note>
    </ligand>
</feature>
<evidence type="ECO:0000256" key="6">
    <source>
        <dbReference type="ARBA" id="ARBA00022619"/>
    </source>
</evidence>
<feature type="domain" description="CMP/dCMP-type deaminase" evidence="17">
    <location>
        <begin position="7"/>
        <end position="120"/>
    </location>
</feature>
<dbReference type="FunFam" id="3.40.140.10:FF:000025">
    <property type="entry name" value="Riboflavin biosynthesis protein RibD"/>
    <property type="match status" value="1"/>
</dbReference>
<dbReference type="InterPro" id="IPR004794">
    <property type="entry name" value="Eubact_RibD"/>
</dbReference>
<dbReference type="InterPro" id="IPR024072">
    <property type="entry name" value="DHFR-like_dom_sf"/>
</dbReference>
<dbReference type="CDD" id="cd01284">
    <property type="entry name" value="Riboflavin_deaminase-reductase"/>
    <property type="match status" value="1"/>
</dbReference>
<dbReference type="PROSITE" id="PS51747">
    <property type="entry name" value="CYT_DCMP_DEAMINASES_2"/>
    <property type="match status" value="1"/>
</dbReference>
<dbReference type="EMBL" id="OJIN01000231">
    <property type="protein sequence ID" value="SPD76208.1"/>
    <property type="molecule type" value="Genomic_DNA"/>
</dbReference>
<feature type="binding site" evidence="15">
    <location>
        <position position="176"/>
    </location>
    <ligand>
        <name>NADP(+)</name>
        <dbReference type="ChEBI" id="CHEBI:58349"/>
    </ligand>
</feature>
<keyword evidence="7 13" id="KW-0479">Metal-binding</keyword>
<feature type="binding site" evidence="15">
    <location>
        <position position="190"/>
    </location>
    <ligand>
        <name>substrate</name>
    </ligand>
</feature>
<dbReference type="PANTHER" id="PTHR38011">
    <property type="entry name" value="DIHYDROFOLATE REDUCTASE FAMILY PROTEIN (AFU_ORTHOLOGUE AFUA_8G06820)"/>
    <property type="match status" value="1"/>
</dbReference>
<dbReference type="Pfam" id="PF01872">
    <property type="entry name" value="RibD_C"/>
    <property type="match status" value="1"/>
</dbReference>
<comment type="function">
    <text evidence="1 13">Converts 2,5-diamino-6-(ribosylamino)-4(3h)-pyrimidinone 5'-phosphate into 5-amino-6-(ribosylamino)-2,4(1h,3h)-pyrimidinedione 5'-phosphate.</text>
</comment>
<dbReference type="UniPathway" id="UPA00275">
    <property type="reaction ID" value="UER00401"/>
</dbReference>
<dbReference type="PIRSF" id="PIRSF006769">
    <property type="entry name" value="RibD"/>
    <property type="match status" value="1"/>
</dbReference>
<dbReference type="GO" id="GO:0050661">
    <property type="term" value="F:NADP binding"/>
    <property type="evidence" value="ECO:0007669"/>
    <property type="project" value="InterPro"/>
</dbReference>
<dbReference type="GO" id="GO:0008270">
    <property type="term" value="F:zinc ion binding"/>
    <property type="evidence" value="ECO:0007669"/>
    <property type="project" value="InterPro"/>
</dbReference>
<keyword evidence="11 13" id="KW-0560">Oxidoreductase</keyword>
<evidence type="ECO:0000256" key="13">
    <source>
        <dbReference type="PIRNR" id="PIRNR006769"/>
    </source>
</evidence>
<dbReference type="EC" id="3.5.4.26" evidence="13"/>
<keyword evidence="8 13" id="KW-0378">Hydrolase</keyword>
<dbReference type="NCBIfam" id="TIGR00326">
    <property type="entry name" value="eubact_ribD"/>
    <property type="match status" value="1"/>
</dbReference>
<keyword evidence="6 13" id="KW-0686">Riboflavin biosynthesis</keyword>
<evidence type="ECO:0000256" key="3">
    <source>
        <dbReference type="ARBA" id="ARBA00004910"/>
    </source>
</evidence>
<evidence type="ECO:0000256" key="2">
    <source>
        <dbReference type="ARBA" id="ARBA00004882"/>
    </source>
</evidence>
<dbReference type="GO" id="GO:0009231">
    <property type="term" value="P:riboflavin biosynthetic process"/>
    <property type="evidence" value="ECO:0007669"/>
    <property type="project" value="UniProtKB-UniPathway"/>
</dbReference>
<feature type="binding site" evidence="15">
    <location>
        <position position="202"/>
    </location>
    <ligand>
        <name>NADP(+)</name>
        <dbReference type="ChEBI" id="CHEBI:58349"/>
    </ligand>
</feature>
<keyword evidence="9 13" id="KW-0862">Zinc</keyword>
<evidence type="ECO:0000256" key="1">
    <source>
        <dbReference type="ARBA" id="ARBA00002151"/>
    </source>
</evidence>
<feature type="binding site" evidence="15">
    <location>
        <position position="301"/>
    </location>
    <ligand>
        <name>substrate</name>
    </ligand>
</feature>
<evidence type="ECO:0000256" key="8">
    <source>
        <dbReference type="ARBA" id="ARBA00022801"/>
    </source>
</evidence>
<feature type="binding site" evidence="15">
    <location>
        <position position="206"/>
    </location>
    <ligand>
        <name>substrate</name>
    </ligand>
</feature>
<comment type="similarity">
    <text evidence="4 13">In the N-terminal section; belongs to the cytidine and deoxycytidylate deaminase family.</text>
</comment>
<evidence type="ECO:0000256" key="4">
    <source>
        <dbReference type="ARBA" id="ARBA00005259"/>
    </source>
</evidence>
<dbReference type="PROSITE" id="PS00903">
    <property type="entry name" value="CYT_DCMP_DEAMINASES_1"/>
    <property type="match status" value="1"/>
</dbReference>
<dbReference type="Gene3D" id="3.40.140.10">
    <property type="entry name" value="Cytidine Deaminase, domain 2"/>
    <property type="match status" value="1"/>
</dbReference>
<evidence type="ECO:0000256" key="9">
    <source>
        <dbReference type="ARBA" id="ARBA00022833"/>
    </source>
</evidence>
<dbReference type="InterPro" id="IPR002734">
    <property type="entry name" value="RibDG_C"/>
</dbReference>
<dbReference type="EC" id="1.1.1.193" evidence="13"/>
<evidence type="ECO:0000256" key="14">
    <source>
        <dbReference type="PIRSR" id="PIRSR006769-1"/>
    </source>
</evidence>
<dbReference type="NCBIfam" id="TIGR00227">
    <property type="entry name" value="ribD_Cterm"/>
    <property type="match status" value="1"/>
</dbReference>
<evidence type="ECO:0000256" key="16">
    <source>
        <dbReference type="PIRSR" id="PIRSR006769-3"/>
    </source>
</evidence>
<organism evidence="18">
    <name type="scientific">uncultured Desulfobacterium sp</name>
    <dbReference type="NCBI Taxonomy" id="201089"/>
    <lineage>
        <taxon>Bacteria</taxon>
        <taxon>Pseudomonadati</taxon>
        <taxon>Thermodesulfobacteriota</taxon>
        <taxon>Desulfobacteria</taxon>
        <taxon>Desulfobacterales</taxon>
        <taxon>Desulfobacteriaceae</taxon>
        <taxon>Desulfobacterium</taxon>
        <taxon>environmental samples</taxon>
    </lineage>
</organism>
<gene>
    <name evidence="18" type="primary">ribD</name>
    <name evidence="18" type="ORF">PITCH_A850011</name>
</gene>
<feature type="binding site" evidence="15">
    <location>
        <position position="229"/>
    </location>
    <ligand>
        <name>NADP(+)</name>
        <dbReference type="ChEBI" id="CHEBI:58349"/>
    </ligand>
</feature>
<feature type="active site" description="Proton donor" evidence="14">
    <location>
        <position position="58"/>
    </location>
</feature>
<evidence type="ECO:0000259" key="17">
    <source>
        <dbReference type="PROSITE" id="PS51747"/>
    </source>
</evidence>
<dbReference type="GO" id="GO:0008835">
    <property type="term" value="F:diaminohydroxyphosphoribosylaminopyrimidine deaminase activity"/>
    <property type="evidence" value="ECO:0007669"/>
    <property type="project" value="UniProtKB-EC"/>
</dbReference>
<evidence type="ECO:0000256" key="5">
    <source>
        <dbReference type="ARBA" id="ARBA00007417"/>
    </source>
</evidence>
<feature type="binding site" evidence="16">
    <location>
        <position position="81"/>
    </location>
    <ligand>
        <name>Zn(2+)</name>
        <dbReference type="ChEBI" id="CHEBI:29105"/>
        <note>catalytic</note>
    </ligand>
</feature>
<comment type="similarity">
    <text evidence="5 13">In the C-terminal section; belongs to the HTP reductase family.</text>
</comment>
<comment type="cofactor">
    <cofactor evidence="13 16">
        <name>Zn(2+)</name>
        <dbReference type="ChEBI" id="CHEBI:29105"/>
    </cofactor>
    <text evidence="13 16">Binds 1 zinc ion.</text>
</comment>
<proteinExistence type="inferred from homology"/>
<dbReference type="InterPro" id="IPR011549">
    <property type="entry name" value="RibD_C"/>
</dbReference>
<evidence type="ECO:0000256" key="15">
    <source>
        <dbReference type="PIRSR" id="PIRSR006769-2"/>
    </source>
</evidence>
<reference evidence="18" key="1">
    <citation type="submission" date="2018-01" db="EMBL/GenBank/DDBJ databases">
        <authorList>
            <person name="Regsiter A."/>
            <person name="William W."/>
        </authorList>
    </citation>
    <scope>NUCLEOTIDE SEQUENCE</scope>
    <source>
        <strain evidence="18">TRIP AH-1</strain>
    </source>
</reference>
<dbReference type="GO" id="GO:0008703">
    <property type="term" value="F:5-amino-6-(5-phosphoribosylamino)uracil reductase activity"/>
    <property type="evidence" value="ECO:0007669"/>
    <property type="project" value="UniProtKB-EC"/>
</dbReference>
<dbReference type="AlphaFoldDB" id="A0A445N3D1"/>
<dbReference type="SUPFAM" id="SSF53597">
    <property type="entry name" value="Dihydrofolate reductase-like"/>
    <property type="match status" value="1"/>
</dbReference>
<feature type="binding site" evidence="15">
    <location>
        <position position="174"/>
    </location>
    <ligand>
        <name>substrate</name>
    </ligand>
</feature>
<evidence type="ECO:0000256" key="11">
    <source>
        <dbReference type="ARBA" id="ARBA00023002"/>
    </source>
</evidence>
<evidence type="ECO:0000256" key="12">
    <source>
        <dbReference type="ARBA" id="ARBA00023268"/>
    </source>
</evidence>
<comment type="catalytic activity">
    <reaction evidence="13">
        <text>2,5-diamino-6-hydroxy-4-(5-phosphoribosylamino)-pyrimidine + H2O + H(+) = 5-amino-6-(5-phospho-D-ribosylamino)uracil + NH4(+)</text>
        <dbReference type="Rhea" id="RHEA:21868"/>
        <dbReference type="ChEBI" id="CHEBI:15377"/>
        <dbReference type="ChEBI" id="CHEBI:15378"/>
        <dbReference type="ChEBI" id="CHEBI:28938"/>
        <dbReference type="ChEBI" id="CHEBI:58453"/>
        <dbReference type="ChEBI" id="CHEBI:58614"/>
        <dbReference type="EC" id="3.5.4.26"/>
    </reaction>
</comment>
<dbReference type="InterPro" id="IPR002125">
    <property type="entry name" value="CMP_dCMP_dom"/>
</dbReference>
<keyword evidence="10 13" id="KW-0521">NADP</keyword>
<accession>A0A445N3D1</accession>
<dbReference type="InterPro" id="IPR050765">
    <property type="entry name" value="Riboflavin_Biosynth_HTPR"/>
</dbReference>
<dbReference type="InterPro" id="IPR016192">
    <property type="entry name" value="APOBEC/CMP_deaminase_Zn-bd"/>
</dbReference>
<feature type="binding site" evidence="15">
    <location>
        <position position="160"/>
    </location>
    <ligand>
        <name>NADP(+)</name>
        <dbReference type="ChEBI" id="CHEBI:58349"/>
    </ligand>
</feature>
<name>A0A445N3D1_9BACT</name>
<feature type="binding site" evidence="15">
    <location>
        <position position="213"/>
    </location>
    <ligand>
        <name>substrate</name>
    </ligand>
</feature>
<comment type="pathway">
    <text evidence="3 13">Cofactor biosynthesis; riboflavin biosynthesis; 5-amino-6-(D-ribitylamino)uracil from GTP: step 3/4.</text>
</comment>
<dbReference type="SUPFAM" id="SSF53927">
    <property type="entry name" value="Cytidine deaminase-like"/>
    <property type="match status" value="1"/>
</dbReference>
<comment type="pathway">
    <text evidence="2 13">Cofactor biosynthesis; riboflavin biosynthesis; 5-amino-6-(D-ribitylamino)uracil from GTP: step 2/4.</text>
</comment>
<feature type="binding site" evidence="15">
    <location>
        <position position="210"/>
    </location>
    <ligand>
        <name>substrate</name>
    </ligand>
</feature>
<evidence type="ECO:0000256" key="7">
    <source>
        <dbReference type="ARBA" id="ARBA00022723"/>
    </source>
</evidence>
<keyword evidence="12" id="KW-0511">Multifunctional enzyme</keyword>
<evidence type="ECO:0000256" key="10">
    <source>
        <dbReference type="ARBA" id="ARBA00022857"/>
    </source>
</evidence>
<dbReference type="InterPro" id="IPR016193">
    <property type="entry name" value="Cytidine_deaminase-like"/>
</dbReference>
<dbReference type="Gene3D" id="3.40.430.10">
    <property type="entry name" value="Dihydrofolate Reductase, subunit A"/>
    <property type="match status" value="1"/>
</dbReference>
<feature type="binding site" evidence="15">
    <location>
        <begin position="303"/>
        <end position="309"/>
    </location>
    <ligand>
        <name>NADP(+)</name>
        <dbReference type="ChEBI" id="CHEBI:58349"/>
    </ligand>
</feature>
<dbReference type="PANTHER" id="PTHR38011:SF7">
    <property type="entry name" value="2,5-DIAMINO-6-RIBOSYLAMINO-4(3H)-PYRIMIDINONE 5'-PHOSPHATE REDUCTASE"/>
    <property type="match status" value="1"/>
</dbReference>
<evidence type="ECO:0000313" key="18">
    <source>
        <dbReference type="EMBL" id="SPD76208.1"/>
    </source>
</evidence>
<feature type="binding site" evidence="16">
    <location>
        <position position="90"/>
    </location>
    <ligand>
        <name>Zn(2+)</name>
        <dbReference type="ChEBI" id="CHEBI:29105"/>
        <note>catalytic</note>
    </ligand>
</feature>
<protein>
    <recommendedName>
        <fullName evidence="13">Riboflavin biosynthesis protein RibD</fullName>
    </recommendedName>
    <domain>
        <recommendedName>
            <fullName evidence="13">Diaminohydroxyphosphoribosylaminopyrimidine deaminase</fullName>
            <shortName evidence="13">DRAP deaminase</shortName>
            <ecNumber evidence="13">3.5.4.26</ecNumber>
        </recommendedName>
        <alternativeName>
            <fullName evidence="13">Riboflavin-specific deaminase</fullName>
        </alternativeName>
    </domain>
    <domain>
        <recommendedName>
            <fullName evidence="13">5-amino-6-(5-phosphoribosylamino)uracil reductase</fullName>
            <ecNumber evidence="13">1.1.1.193</ecNumber>
        </recommendedName>
        <alternativeName>
            <fullName evidence="13">HTP reductase</fullName>
        </alternativeName>
    </domain>
</protein>